<evidence type="ECO:0000313" key="5">
    <source>
        <dbReference type="Ensembl" id="ENSNMLP00000029763.1"/>
    </source>
</evidence>
<dbReference type="SUPFAM" id="SSF53335">
    <property type="entry name" value="S-adenosyl-L-methionine-dependent methyltransferases"/>
    <property type="match status" value="1"/>
</dbReference>
<keyword evidence="3" id="KW-0472">Membrane</keyword>
<evidence type="ECO:0000313" key="6">
    <source>
        <dbReference type="Proteomes" id="UP000694523"/>
    </source>
</evidence>
<keyword evidence="6" id="KW-1185">Reference proteome</keyword>
<dbReference type="PANTHER" id="PTHR14663">
    <property type="entry name" value="METHYLTRANSFERASE NSUN7-RELATED"/>
    <property type="match status" value="1"/>
</dbReference>
<dbReference type="InterPro" id="IPR042620">
    <property type="entry name" value="NSUN7"/>
</dbReference>
<comment type="caution">
    <text evidence="1">Lacks conserved residue(s) required for the propagation of feature annotation.</text>
</comment>
<dbReference type="GO" id="GO:0003723">
    <property type="term" value="F:RNA binding"/>
    <property type="evidence" value="ECO:0007669"/>
    <property type="project" value="UniProtKB-UniRule"/>
</dbReference>
<evidence type="ECO:0000259" key="4">
    <source>
        <dbReference type="PROSITE" id="PS51686"/>
    </source>
</evidence>
<feature type="region of interest" description="Disordered" evidence="2">
    <location>
        <begin position="437"/>
        <end position="483"/>
    </location>
</feature>
<dbReference type="AlphaFoldDB" id="A0A8C6U1V1"/>
<dbReference type="Gene3D" id="3.30.70.1170">
    <property type="entry name" value="Sun protein, domain 3"/>
    <property type="match status" value="1"/>
</dbReference>
<dbReference type="GO" id="GO:0008168">
    <property type="term" value="F:methyltransferase activity"/>
    <property type="evidence" value="ECO:0007669"/>
    <property type="project" value="UniProtKB-KW"/>
</dbReference>
<proteinExistence type="inferred from homology"/>
<protein>
    <submittedName>
        <fullName evidence="5">NOP2/Sun RNA methyltransferase family member 7</fullName>
    </submittedName>
</protein>
<keyword evidence="1" id="KW-0489">Methyltransferase</keyword>
<feature type="compositionally biased region" description="Basic residues" evidence="2">
    <location>
        <begin position="446"/>
        <end position="455"/>
    </location>
</feature>
<keyword evidence="3" id="KW-0812">Transmembrane</keyword>
<dbReference type="Proteomes" id="UP000694523">
    <property type="component" value="Unplaced"/>
</dbReference>
<comment type="similarity">
    <text evidence="1">Belongs to the class I-like SAM-binding methyltransferase superfamily. RsmB/NOP family.</text>
</comment>
<feature type="domain" description="SAM-dependent MTase RsmB/NOP-type" evidence="4">
    <location>
        <begin position="108"/>
        <end position="427"/>
    </location>
</feature>
<accession>A0A8C6U1V1</accession>
<dbReference type="Ensembl" id="ENSNMLT00000033202.1">
    <property type="protein sequence ID" value="ENSNMLP00000029763.1"/>
    <property type="gene ID" value="ENSNMLG00000018845.1"/>
</dbReference>
<dbReference type="SMR" id="A0A8C6U1V1"/>
<reference evidence="5" key="2">
    <citation type="submission" date="2025-09" db="UniProtKB">
        <authorList>
            <consortium name="Ensembl"/>
        </authorList>
    </citation>
    <scope>IDENTIFICATION</scope>
</reference>
<feature type="compositionally biased region" description="Polar residues" evidence="2">
    <location>
        <begin position="469"/>
        <end position="482"/>
    </location>
</feature>
<evidence type="ECO:0000256" key="3">
    <source>
        <dbReference type="SAM" id="Phobius"/>
    </source>
</evidence>
<evidence type="ECO:0000256" key="1">
    <source>
        <dbReference type="PROSITE-ProRule" id="PRU01023"/>
    </source>
</evidence>
<feature type="binding site" evidence="1">
    <location>
        <position position="277"/>
    </location>
    <ligand>
        <name>S-adenosyl-L-methionine</name>
        <dbReference type="ChEBI" id="CHEBI:59789"/>
    </ligand>
</feature>
<organism evidence="5 6">
    <name type="scientific">Neogobius melanostomus</name>
    <name type="common">round goby</name>
    <dbReference type="NCBI Taxonomy" id="47308"/>
    <lineage>
        <taxon>Eukaryota</taxon>
        <taxon>Metazoa</taxon>
        <taxon>Chordata</taxon>
        <taxon>Craniata</taxon>
        <taxon>Vertebrata</taxon>
        <taxon>Euteleostomi</taxon>
        <taxon>Actinopterygii</taxon>
        <taxon>Neopterygii</taxon>
        <taxon>Teleostei</taxon>
        <taxon>Neoteleostei</taxon>
        <taxon>Acanthomorphata</taxon>
        <taxon>Gobiaria</taxon>
        <taxon>Gobiiformes</taxon>
        <taxon>Gobioidei</taxon>
        <taxon>Gobiidae</taxon>
        <taxon>Benthophilinae</taxon>
        <taxon>Neogobiini</taxon>
        <taxon>Neogobius</taxon>
    </lineage>
</organism>
<keyword evidence="1" id="KW-0694">RNA-binding</keyword>
<dbReference type="Pfam" id="PF21148">
    <property type="entry name" value="NSUN5_fdxn-like"/>
    <property type="match status" value="1"/>
</dbReference>
<feature type="binding site" evidence="1">
    <location>
        <position position="250"/>
    </location>
    <ligand>
        <name>S-adenosyl-L-methionine</name>
        <dbReference type="ChEBI" id="CHEBI:59789"/>
    </ligand>
</feature>
<evidence type="ECO:0000256" key="2">
    <source>
        <dbReference type="SAM" id="MobiDB-lite"/>
    </source>
</evidence>
<keyword evidence="1" id="KW-0949">S-adenosyl-L-methionine</keyword>
<dbReference type="InterPro" id="IPR049561">
    <property type="entry name" value="NSUN5_7_fdxn-like"/>
</dbReference>
<name>A0A8C6U1V1_9GOBI</name>
<dbReference type="InterPro" id="IPR029063">
    <property type="entry name" value="SAM-dependent_MTases_sf"/>
</dbReference>
<dbReference type="PANTHER" id="PTHR14663:SF2">
    <property type="entry name" value="METHYLTRANSFERASE NSUN7-RELATED"/>
    <property type="match status" value="1"/>
</dbReference>
<dbReference type="PROSITE" id="PS51686">
    <property type="entry name" value="SAM_MT_RSMB_NOP"/>
    <property type="match status" value="1"/>
</dbReference>
<dbReference type="Gene3D" id="3.40.50.150">
    <property type="entry name" value="Vaccinia Virus protein VP39"/>
    <property type="match status" value="1"/>
</dbReference>
<feature type="transmembrane region" description="Helical" evidence="3">
    <location>
        <begin position="514"/>
        <end position="531"/>
    </location>
</feature>
<keyword evidence="3" id="KW-1133">Transmembrane helix</keyword>
<keyword evidence="1" id="KW-0808">Transferase</keyword>
<dbReference type="GO" id="GO:0032259">
    <property type="term" value="P:methylation"/>
    <property type="evidence" value="ECO:0007669"/>
    <property type="project" value="UniProtKB-KW"/>
</dbReference>
<reference evidence="5" key="1">
    <citation type="submission" date="2025-08" db="UniProtKB">
        <authorList>
            <consortium name="Ensembl"/>
        </authorList>
    </citation>
    <scope>IDENTIFICATION</scope>
</reference>
<dbReference type="InterPro" id="IPR001678">
    <property type="entry name" value="MeTrfase_RsmB-F_NOP2_dom"/>
</dbReference>
<sequence length="540" mass="60677">MQRAAYELAFNALKYQELLETILLDSSFYLTQPLPDDQMSLVVVILYDLQERKFVPRKCDWDEFIKDVRDVELHLDRFASKFAASLARWRIKHELVSIECMLPENVRIKQERASSLMLYAWVNSLKSSLDEVHGVLGRAGFSRMRSIGQLQGKTYCQDPHCEDILVFPVQMKAQLDCTNLLSNHKLIVQDKACCVGPNAACRLLQEAKNGDVLMAGCFSGLTVSHTASLISLKQKSAGNDKSTVFMCVGDRTEAQRENLQRVVNTMGCKNVKLIPGDFHSLDRRSKQYQKVRVILLAPKSSLSAISNPMEFILQEDGDTDLLQDLARGSIAKSKLESLVLQQKKDIDHAMQFPKILSVIYTTYSSHPEENEEVVRAVFEQARACGENGGSQTSLSPFSSPLDSKDQFFKLDPTQHNNGCFMAIFTREAPHDVKDAAADLPADGKKTGKSQRKKSQSSHSVRLIRREAKTNGSSTSIKKTSVPSPKVKESAEVLLARITSRDSQKSRNLSTWRKLTAGVILLFMVFTFHLRLRQRSKSPLT</sequence>